<gene>
    <name evidence="3" type="ORF">S01H1_61923</name>
</gene>
<sequence>HLLESIPGARVLLIFTYRPEFVHTWGAKSYHSQVNLNRLSNRESLMMVSHLLGTEELDTDLEEFILEKTEGIPFFIEELIKSLKDLKIITREDNRYRITKDIKEVTIPATIQDVIMARVDSLPQEIKGLLQTVSVVGRESSYDLIKRLTGLTEQELLSHLSVLKDSELLYERGIYPQSTFIFKHALTQEIAYSSLLQKRKKEIHEGIGRAMEALYPDRLEEHYELLAYHYGRSANADKAVQYLDLANQKVAEL</sequence>
<dbReference type="EMBL" id="BARS01040645">
    <property type="protein sequence ID" value="GAG37965.1"/>
    <property type="molecule type" value="Genomic_DNA"/>
</dbReference>
<comment type="caution">
    <text evidence="3">The sequence shown here is derived from an EMBL/GenBank/DDBJ whole genome shotgun (WGS) entry which is preliminary data.</text>
</comment>
<reference evidence="3" key="1">
    <citation type="journal article" date="2014" name="Front. Microbiol.">
        <title>High frequency of phylogenetically diverse reductive dehalogenase-homologous genes in deep subseafloor sedimentary metagenomes.</title>
        <authorList>
            <person name="Kawai M."/>
            <person name="Futagami T."/>
            <person name="Toyoda A."/>
            <person name="Takaki Y."/>
            <person name="Nishi S."/>
            <person name="Hori S."/>
            <person name="Arai W."/>
            <person name="Tsubouchi T."/>
            <person name="Morono Y."/>
            <person name="Uchiyama I."/>
            <person name="Ito T."/>
            <person name="Fujiyama A."/>
            <person name="Inagaki F."/>
            <person name="Takami H."/>
        </authorList>
    </citation>
    <scope>NUCLEOTIDE SEQUENCE</scope>
    <source>
        <strain evidence="3">Expedition CK06-06</strain>
    </source>
</reference>
<evidence type="ECO:0000256" key="1">
    <source>
        <dbReference type="ARBA" id="ARBA00022741"/>
    </source>
</evidence>
<dbReference type="GO" id="GO:0005737">
    <property type="term" value="C:cytoplasm"/>
    <property type="evidence" value="ECO:0007669"/>
    <property type="project" value="TreeGrafter"/>
</dbReference>
<protein>
    <submittedName>
        <fullName evidence="3">Uncharacterized protein</fullName>
    </submittedName>
</protein>
<dbReference type="GO" id="GO:0005524">
    <property type="term" value="F:ATP binding"/>
    <property type="evidence" value="ECO:0007669"/>
    <property type="project" value="UniProtKB-KW"/>
</dbReference>
<feature type="non-terminal residue" evidence="3">
    <location>
        <position position="1"/>
    </location>
</feature>
<feature type="non-terminal residue" evidence="3">
    <location>
        <position position="253"/>
    </location>
</feature>
<accession>X0X4P3</accession>
<evidence type="ECO:0000256" key="2">
    <source>
        <dbReference type="ARBA" id="ARBA00022840"/>
    </source>
</evidence>
<evidence type="ECO:0000313" key="3">
    <source>
        <dbReference type="EMBL" id="GAG37965.1"/>
    </source>
</evidence>
<name>X0X4P3_9ZZZZ</name>
<proteinExistence type="predicted"/>
<keyword evidence="2" id="KW-0067">ATP-binding</keyword>
<dbReference type="PANTHER" id="PTHR16305">
    <property type="entry name" value="TESTICULAR SOLUBLE ADENYLYL CYCLASE"/>
    <property type="match status" value="1"/>
</dbReference>
<dbReference type="PANTHER" id="PTHR16305:SF28">
    <property type="entry name" value="GUANYLATE CYCLASE DOMAIN-CONTAINING PROTEIN"/>
    <property type="match status" value="1"/>
</dbReference>
<dbReference type="GO" id="GO:0004016">
    <property type="term" value="F:adenylate cyclase activity"/>
    <property type="evidence" value="ECO:0007669"/>
    <property type="project" value="TreeGrafter"/>
</dbReference>
<dbReference type="AlphaFoldDB" id="X0X4P3"/>
<dbReference type="InterPro" id="IPR027417">
    <property type="entry name" value="P-loop_NTPase"/>
</dbReference>
<keyword evidence="1" id="KW-0547">Nucleotide-binding</keyword>
<organism evidence="3">
    <name type="scientific">marine sediment metagenome</name>
    <dbReference type="NCBI Taxonomy" id="412755"/>
    <lineage>
        <taxon>unclassified sequences</taxon>
        <taxon>metagenomes</taxon>
        <taxon>ecological metagenomes</taxon>
    </lineage>
</organism>
<dbReference type="SUPFAM" id="SSF52540">
    <property type="entry name" value="P-loop containing nucleoside triphosphate hydrolases"/>
    <property type="match status" value="1"/>
</dbReference>